<dbReference type="SUPFAM" id="SSF56399">
    <property type="entry name" value="ADP-ribosylation"/>
    <property type="match status" value="1"/>
</dbReference>
<reference evidence="1 2" key="1">
    <citation type="submission" date="2024-07" db="EMBL/GenBank/DDBJ databases">
        <authorList>
            <person name="Wang L."/>
        </authorList>
    </citation>
    <scope>NUCLEOTIDE SEQUENCE [LARGE SCALE GENOMIC DNA]</scope>
    <source>
        <strain evidence="1 2">WL359</strain>
    </source>
</reference>
<dbReference type="RefSeq" id="WP_367596548.1">
    <property type="nucleotide sequence ID" value="NZ_JBFMVT010000002.1"/>
</dbReference>
<evidence type="ECO:0000313" key="1">
    <source>
        <dbReference type="EMBL" id="MEW7314519.1"/>
    </source>
</evidence>
<comment type="caution">
    <text evidence="1">The sequence shown here is derived from an EMBL/GenBank/DDBJ whole genome shotgun (WGS) entry which is preliminary data.</text>
</comment>
<dbReference type="Proteomes" id="UP001555342">
    <property type="component" value="Unassembled WGS sequence"/>
</dbReference>
<organism evidence="1 2">
    <name type="scientific">Buttiauxella gaviniae</name>
    <dbReference type="NCBI Taxonomy" id="82990"/>
    <lineage>
        <taxon>Bacteria</taxon>
        <taxon>Pseudomonadati</taxon>
        <taxon>Pseudomonadota</taxon>
        <taxon>Gammaproteobacteria</taxon>
        <taxon>Enterobacterales</taxon>
        <taxon>Enterobacteriaceae</taxon>
        <taxon>Buttiauxella</taxon>
    </lineage>
</organism>
<accession>A0ABV3NYA4</accession>
<proteinExistence type="predicted"/>
<gene>
    <name evidence="1" type="ORF">AB1E22_17755</name>
</gene>
<dbReference type="EMBL" id="JBFMVT010000002">
    <property type="protein sequence ID" value="MEW7314519.1"/>
    <property type="molecule type" value="Genomic_DNA"/>
</dbReference>
<evidence type="ECO:0000313" key="2">
    <source>
        <dbReference type="Proteomes" id="UP001555342"/>
    </source>
</evidence>
<keyword evidence="2" id="KW-1185">Reference proteome</keyword>
<protein>
    <submittedName>
        <fullName evidence="1">Uncharacterized protein</fullName>
    </submittedName>
</protein>
<name>A0ABV3NYA4_9ENTR</name>
<sequence length="203" mass="23039">MYNIIIENDIKVLYRADSRSPNEIKAVGGFSMSRSIDDAGTLGKYNNGRVLEPIIYTASTYRGMRHFGEQSRTEKFYYEIDSTGYSVARYKTNTEKPAARRNLTLHLRQQAAFMEKVIGAGWQDKSDRELAQLLLVGCVPEPSWFDKTLDVEECHIIGAPHQLHAPQLFHTNGPFPIIVPLTRIKFVGTNQPLRLAMPEPLSR</sequence>